<organism evidence="2 3">
    <name type="scientific">Pseudomonas fluorescens</name>
    <dbReference type="NCBI Taxonomy" id="294"/>
    <lineage>
        <taxon>Bacteria</taxon>
        <taxon>Pseudomonadati</taxon>
        <taxon>Pseudomonadota</taxon>
        <taxon>Gammaproteobacteria</taxon>
        <taxon>Pseudomonadales</taxon>
        <taxon>Pseudomonadaceae</taxon>
        <taxon>Pseudomonas</taxon>
    </lineage>
</organism>
<keyword evidence="1" id="KW-0732">Signal</keyword>
<dbReference type="EMBL" id="PVUH01000032">
    <property type="protein sequence ID" value="PRW84181.1"/>
    <property type="molecule type" value="Genomic_DNA"/>
</dbReference>
<dbReference type="RefSeq" id="WP_106118668.1">
    <property type="nucleotide sequence ID" value="NZ_PVUH01000032.1"/>
</dbReference>
<evidence type="ECO:0000313" key="2">
    <source>
        <dbReference type="EMBL" id="PRW84181.1"/>
    </source>
</evidence>
<proteinExistence type="predicted"/>
<dbReference type="Proteomes" id="UP000239731">
    <property type="component" value="Unassembled WGS sequence"/>
</dbReference>
<evidence type="ECO:0008006" key="4">
    <source>
        <dbReference type="Google" id="ProtNLM"/>
    </source>
</evidence>
<accession>A0A2T0HM74</accession>
<dbReference type="PROSITE" id="PS51257">
    <property type="entry name" value="PROKAR_LIPOPROTEIN"/>
    <property type="match status" value="1"/>
</dbReference>
<feature type="chain" id="PRO_5015684345" description="Lipoprotein" evidence="1">
    <location>
        <begin position="23"/>
        <end position="277"/>
    </location>
</feature>
<reference evidence="2 3" key="1">
    <citation type="submission" date="2018-03" db="EMBL/GenBank/DDBJ databases">
        <title>Blue discolouration in mozzarella cheese caused by Pseudomonas fluorescens.</title>
        <authorList>
            <person name="Chiesa F."/>
            <person name="Dalmasso A."/>
            <person name="Lomonaco S."/>
        </authorList>
    </citation>
    <scope>NUCLEOTIDE SEQUENCE [LARGE SCALE GENOMIC DNA]</scope>
    <source>
        <strain evidence="2 3">11293</strain>
    </source>
</reference>
<evidence type="ECO:0000256" key="1">
    <source>
        <dbReference type="SAM" id="SignalP"/>
    </source>
</evidence>
<evidence type="ECO:0000313" key="3">
    <source>
        <dbReference type="Proteomes" id="UP000239731"/>
    </source>
</evidence>
<comment type="caution">
    <text evidence="2">The sequence shown here is derived from an EMBL/GenBank/DDBJ whole genome shotgun (WGS) entry which is preliminary data.</text>
</comment>
<sequence>MRFSILVAAFVALYGCAGPQSASRATLPGAHAKLAQDELFITFDPAGKGVEAKSFSSGKELLGEIHRLGGPRGKYETDAAFSNRMASFGNFAVAGVVTPSAIKFDNATGEFSLNVSMRDAQGAGFKSGLDTLKAVNTEYPSFDLGEDIYSQGQYTGQNSFGATAVIEKQKIDRYFLVFSPVPKAPGNIFIYRVSGKLNISSAEMEAQRDNIRVVFTVKPVPDYVQVSKNYHEPTITSPHESVIDSYFFQSRVFWIKVVNISTGKVYAEEARMSIKTL</sequence>
<feature type="signal peptide" evidence="1">
    <location>
        <begin position="1"/>
        <end position="22"/>
    </location>
</feature>
<dbReference type="AlphaFoldDB" id="A0A2T0HM74"/>
<protein>
    <recommendedName>
        <fullName evidence="4">Lipoprotein</fullName>
    </recommendedName>
</protein>
<name>A0A2T0HM74_PSEFL</name>
<gene>
    <name evidence="2" type="ORF">C7A10_29340</name>
</gene>